<feature type="region of interest" description="Disordered" evidence="1">
    <location>
        <begin position="1"/>
        <end position="99"/>
    </location>
</feature>
<proteinExistence type="predicted"/>
<accession>A0A0L0F5Z0</accession>
<feature type="compositionally biased region" description="Polar residues" evidence="1">
    <location>
        <begin position="21"/>
        <end position="34"/>
    </location>
</feature>
<sequence>MSAQPAFARQRPGSVRRTVQVLESNQSPGDSGTKWSELEPSRSTSGCNDGRSGIFSPKQRPIVPKVDVQVRRAKSQGSDRGQRAGMLNKGETPPVTRKY</sequence>
<evidence type="ECO:0000313" key="3">
    <source>
        <dbReference type="Proteomes" id="UP000054560"/>
    </source>
</evidence>
<organism evidence="2 3">
    <name type="scientific">Sphaeroforma arctica JP610</name>
    <dbReference type="NCBI Taxonomy" id="667725"/>
    <lineage>
        <taxon>Eukaryota</taxon>
        <taxon>Ichthyosporea</taxon>
        <taxon>Ichthyophonida</taxon>
        <taxon>Sphaeroforma</taxon>
    </lineage>
</organism>
<dbReference type="Proteomes" id="UP000054560">
    <property type="component" value="Unassembled WGS sequence"/>
</dbReference>
<dbReference type="AlphaFoldDB" id="A0A0L0F5Z0"/>
<gene>
    <name evidence="2" type="ORF">SARC_15326</name>
</gene>
<evidence type="ECO:0000256" key="1">
    <source>
        <dbReference type="SAM" id="MobiDB-lite"/>
    </source>
</evidence>
<evidence type="ECO:0000313" key="2">
    <source>
        <dbReference type="EMBL" id="KNC72125.1"/>
    </source>
</evidence>
<reference evidence="2 3" key="1">
    <citation type="submission" date="2011-02" db="EMBL/GenBank/DDBJ databases">
        <title>The Genome Sequence of Sphaeroforma arctica JP610.</title>
        <authorList>
            <consortium name="The Broad Institute Genome Sequencing Platform"/>
            <person name="Russ C."/>
            <person name="Cuomo C."/>
            <person name="Young S.K."/>
            <person name="Zeng Q."/>
            <person name="Gargeya S."/>
            <person name="Alvarado L."/>
            <person name="Berlin A."/>
            <person name="Chapman S.B."/>
            <person name="Chen Z."/>
            <person name="Freedman E."/>
            <person name="Gellesch M."/>
            <person name="Goldberg J."/>
            <person name="Griggs A."/>
            <person name="Gujja S."/>
            <person name="Heilman E."/>
            <person name="Heiman D."/>
            <person name="Howarth C."/>
            <person name="Mehta T."/>
            <person name="Neiman D."/>
            <person name="Pearson M."/>
            <person name="Roberts A."/>
            <person name="Saif S."/>
            <person name="Shea T."/>
            <person name="Shenoy N."/>
            <person name="Sisk P."/>
            <person name="Stolte C."/>
            <person name="Sykes S."/>
            <person name="White J."/>
            <person name="Yandava C."/>
            <person name="Burger G."/>
            <person name="Gray M.W."/>
            <person name="Holland P.W.H."/>
            <person name="King N."/>
            <person name="Lang F.B.F."/>
            <person name="Roger A.J."/>
            <person name="Ruiz-Trillo I."/>
            <person name="Haas B."/>
            <person name="Nusbaum C."/>
            <person name="Birren B."/>
        </authorList>
    </citation>
    <scope>NUCLEOTIDE SEQUENCE [LARGE SCALE GENOMIC DNA]</scope>
    <source>
        <strain evidence="2 3">JP610</strain>
    </source>
</reference>
<dbReference type="GeneID" id="25915830"/>
<dbReference type="EMBL" id="KQ247536">
    <property type="protein sequence ID" value="KNC72125.1"/>
    <property type="molecule type" value="Genomic_DNA"/>
</dbReference>
<protein>
    <submittedName>
        <fullName evidence="2">Uncharacterized protein</fullName>
    </submittedName>
</protein>
<keyword evidence="3" id="KW-1185">Reference proteome</keyword>
<name>A0A0L0F5Z0_9EUKA</name>
<dbReference type="RefSeq" id="XP_014146027.1">
    <property type="nucleotide sequence ID" value="XM_014290552.1"/>
</dbReference>